<accession>A0ABD2H7P3</accession>
<organism evidence="2 3">
    <name type="scientific">Pagothenia borchgrevinki</name>
    <name type="common">Bald rockcod</name>
    <name type="synonym">Trematomus borchgrevinki</name>
    <dbReference type="NCBI Taxonomy" id="8213"/>
    <lineage>
        <taxon>Eukaryota</taxon>
        <taxon>Metazoa</taxon>
        <taxon>Chordata</taxon>
        <taxon>Craniata</taxon>
        <taxon>Vertebrata</taxon>
        <taxon>Euteleostomi</taxon>
        <taxon>Actinopterygii</taxon>
        <taxon>Neopterygii</taxon>
        <taxon>Teleostei</taxon>
        <taxon>Neoteleostei</taxon>
        <taxon>Acanthomorphata</taxon>
        <taxon>Eupercaria</taxon>
        <taxon>Perciformes</taxon>
        <taxon>Notothenioidei</taxon>
        <taxon>Nototheniidae</taxon>
        <taxon>Pagothenia</taxon>
    </lineage>
</organism>
<dbReference type="Proteomes" id="UP001619887">
    <property type="component" value="Unassembled WGS sequence"/>
</dbReference>
<sequence length="173" mass="19156">MDPTQRRNGPIQRQDACVSDLPMPLIADDDIYEYVEENQYESILNGLIIPPTESQPKPPCPPRGQGAGGPGDTDRPNTRPHRPPPPPPPPRPRLPSAPPPPVPQRINVPLGKIKKQSSVEYTAPPQKLNRSRTEVDNHDPWAIKVTDTPEGSTGARPWPLLVQQLPSERVHDK</sequence>
<evidence type="ECO:0000313" key="3">
    <source>
        <dbReference type="Proteomes" id="UP001619887"/>
    </source>
</evidence>
<feature type="compositionally biased region" description="Pro residues" evidence="1">
    <location>
        <begin position="83"/>
        <end position="103"/>
    </location>
</feature>
<keyword evidence="3" id="KW-1185">Reference proteome</keyword>
<evidence type="ECO:0000313" key="2">
    <source>
        <dbReference type="EMBL" id="KAL3061323.1"/>
    </source>
</evidence>
<protein>
    <submittedName>
        <fullName evidence="2">Uncharacterized protein</fullName>
    </submittedName>
</protein>
<dbReference type="AlphaFoldDB" id="A0ABD2H7P3"/>
<feature type="region of interest" description="Disordered" evidence="1">
    <location>
        <begin position="1"/>
        <end position="23"/>
    </location>
</feature>
<comment type="caution">
    <text evidence="2">The sequence shown here is derived from an EMBL/GenBank/DDBJ whole genome shotgun (WGS) entry which is preliminary data.</text>
</comment>
<reference evidence="2 3" key="2">
    <citation type="journal article" date="2024" name="G3 (Bethesda)">
        <title>The genome of the cryopelagic Antarctic bald notothen, Trematomus borchgrevinki.</title>
        <authorList>
            <person name="Rayamajhi N."/>
            <person name="Rivera-Colon A.G."/>
            <person name="Minhas B.F."/>
            <person name="Cheng C.C."/>
            <person name="Catchen J.M."/>
        </authorList>
    </citation>
    <scope>NUCLEOTIDE SEQUENCE [LARGE SCALE GENOMIC DNA]</scope>
    <source>
        <strain evidence="2">AGRC-2024</strain>
    </source>
</reference>
<dbReference type="EMBL" id="JBIYXZ010002072">
    <property type="protein sequence ID" value="KAL3061323.1"/>
    <property type="molecule type" value="Genomic_DNA"/>
</dbReference>
<proteinExistence type="predicted"/>
<feature type="region of interest" description="Disordered" evidence="1">
    <location>
        <begin position="46"/>
        <end position="157"/>
    </location>
</feature>
<gene>
    <name evidence="2" type="ORF">OYC64_009492</name>
</gene>
<name>A0ABD2H7P3_PAGBO</name>
<evidence type="ECO:0000256" key="1">
    <source>
        <dbReference type="SAM" id="MobiDB-lite"/>
    </source>
</evidence>
<feature type="compositionally biased region" description="Basic and acidic residues" evidence="1">
    <location>
        <begin position="131"/>
        <end position="141"/>
    </location>
</feature>
<reference evidence="2 3" key="1">
    <citation type="journal article" date="2022" name="G3 (Bethesda)">
        <title>Evaluating Illumina-, Nanopore-, and PacBio-based genome assembly strategies with the bald notothen, Trematomus borchgrevinki.</title>
        <authorList>
            <person name="Rayamajhi N."/>
            <person name="Cheng C.C."/>
            <person name="Catchen J.M."/>
        </authorList>
    </citation>
    <scope>NUCLEOTIDE SEQUENCE [LARGE SCALE GENOMIC DNA]</scope>
    <source>
        <strain evidence="2">AGRC-2024</strain>
    </source>
</reference>